<evidence type="ECO:0000259" key="2">
    <source>
        <dbReference type="Pfam" id="PF08486"/>
    </source>
</evidence>
<dbReference type="RefSeq" id="WP_343951841.1">
    <property type="nucleotide sequence ID" value="NZ_BAAAHQ010000023.1"/>
</dbReference>
<feature type="chain" id="PRO_5046222109" description="Sporulation stage II protein D amidase enhancer LytB N-terminal domain-containing protein" evidence="1">
    <location>
        <begin position="25"/>
        <end position="310"/>
    </location>
</feature>
<accession>A0ABP4AH95</accession>
<sequence length="310" mass="33705">MSTSIKVLVAASAAMMLGGMVVTATPAAAAAGRDGVCDNGEFCYYFNSGNQGSVSDFTGSVANYATTQPSCYDFKGPGTGKGECIKNSAASVWNRSNQTVRVFYNSGHAGRHQDFAPGAKANLEPGLKNQNASHRFQGSGTPTGCKTDGTDTRMPTTILVYMRAQNRVVRVGFKDYVKNVLPNEWLSNWRPESLKAGAVAVKNFGWYWALRSNSKTPGGQCYDVQDSTMSQVYRPGSAKASTSAAVDATWGTRLTRAGKIFKAQYCRTHTECGHWSDGDWMSQIGSRDLANAGWDHRRILQRYYRGVVLH</sequence>
<proteinExistence type="predicted"/>
<evidence type="ECO:0000256" key="1">
    <source>
        <dbReference type="SAM" id="SignalP"/>
    </source>
</evidence>
<feature type="domain" description="Sporulation stage II protein D amidase enhancer LytB N-terminal" evidence="2">
    <location>
        <begin position="165"/>
        <end position="254"/>
    </location>
</feature>
<dbReference type="Proteomes" id="UP001501578">
    <property type="component" value="Unassembled WGS sequence"/>
</dbReference>
<organism evidence="3 4">
    <name type="scientific">Nonomuraea longicatena</name>
    <dbReference type="NCBI Taxonomy" id="83682"/>
    <lineage>
        <taxon>Bacteria</taxon>
        <taxon>Bacillati</taxon>
        <taxon>Actinomycetota</taxon>
        <taxon>Actinomycetes</taxon>
        <taxon>Streptosporangiales</taxon>
        <taxon>Streptosporangiaceae</taxon>
        <taxon>Nonomuraea</taxon>
    </lineage>
</organism>
<dbReference type="InterPro" id="IPR013693">
    <property type="entry name" value="SpoIID/LytB_N"/>
</dbReference>
<keyword evidence="4" id="KW-1185">Reference proteome</keyword>
<evidence type="ECO:0000313" key="4">
    <source>
        <dbReference type="Proteomes" id="UP001501578"/>
    </source>
</evidence>
<gene>
    <name evidence="3" type="ORF">GCM10009560_44260</name>
</gene>
<evidence type="ECO:0000313" key="3">
    <source>
        <dbReference type="EMBL" id="GAA0935885.1"/>
    </source>
</evidence>
<dbReference type="Pfam" id="PF03995">
    <property type="entry name" value="Inhibitor_I36"/>
    <property type="match status" value="1"/>
</dbReference>
<comment type="caution">
    <text evidence="3">The sequence shown here is derived from an EMBL/GenBank/DDBJ whole genome shotgun (WGS) entry which is preliminary data.</text>
</comment>
<dbReference type="Pfam" id="PF08486">
    <property type="entry name" value="SpoIID"/>
    <property type="match status" value="1"/>
</dbReference>
<protein>
    <recommendedName>
        <fullName evidence="2">Sporulation stage II protein D amidase enhancer LytB N-terminal domain-containing protein</fullName>
    </recommendedName>
</protein>
<feature type="signal peptide" evidence="1">
    <location>
        <begin position="1"/>
        <end position="24"/>
    </location>
</feature>
<dbReference type="EMBL" id="BAAAHQ010000023">
    <property type="protein sequence ID" value="GAA0935885.1"/>
    <property type="molecule type" value="Genomic_DNA"/>
</dbReference>
<keyword evidence="1" id="KW-0732">Signal</keyword>
<reference evidence="4" key="1">
    <citation type="journal article" date="2019" name="Int. J. Syst. Evol. Microbiol.">
        <title>The Global Catalogue of Microorganisms (GCM) 10K type strain sequencing project: providing services to taxonomists for standard genome sequencing and annotation.</title>
        <authorList>
            <consortium name="The Broad Institute Genomics Platform"/>
            <consortium name="The Broad Institute Genome Sequencing Center for Infectious Disease"/>
            <person name="Wu L."/>
            <person name="Ma J."/>
        </authorList>
    </citation>
    <scope>NUCLEOTIDE SEQUENCE [LARGE SCALE GENOMIC DNA]</scope>
    <source>
        <strain evidence="4">JCM 11136</strain>
    </source>
</reference>
<name>A0ABP4AH95_9ACTN</name>